<dbReference type="EMBL" id="KN847576">
    <property type="protein sequence ID" value="KIV99525.1"/>
    <property type="molecule type" value="Genomic_DNA"/>
</dbReference>
<keyword evidence="9" id="KW-1185">Reference proteome</keyword>
<comment type="subcellular location">
    <subcellularLocation>
        <location evidence="1">Nucleus</location>
    </subcellularLocation>
</comment>
<evidence type="ECO:0000313" key="9">
    <source>
        <dbReference type="Proteomes" id="UP000053259"/>
    </source>
</evidence>
<dbReference type="VEuPathDB" id="FungiDB:PV09_08828"/>
<dbReference type="Pfam" id="PF04658">
    <property type="entry name" value="TAFII55_N"/>
    <property type="match status" value="1"/>
</dbReference>
<dbReference type="InParanoid" id="A0A0D1XBG2"/>
<feature type="compositionally biased region" description="Acidic residues" evidence="6">
    <location>
        <begin position="464"/>
        <end position="485"/>
    </location>
</feature>
<feature type="compositionally biased region" description="Basic and acidic residues" evidence="6">
    <location>
        <begin position="8"/>
        <end position="27"/>
    </location>
</feature>
<dbReference type="GO" id="GO:0016251">
    <property type="term" value="F:RNA polymerase II general transcription initiation factor activity"/>
    <property type="evidence" value="ECO:0007669"/>
    <property type="project" value="TreeGrafter"/>
</dbReference>
<dbReference type="GO" id="GO:0051123">
    <property type="term" value="P:RNA polymerase II preinitiation complex assembly"/>
    <property type="evidence" value="ECO:0007669"/>
    <property type="project" value="TreeGrafter"/>
</dbReference>
<accession>A0A0D1XBG2</accession>
<evidence type="ECO:0000256" key="6">
    <source>
        <dbReference type="SAM" id="MobiDB-lite"/>
    </source>
</evidence>
<dbReference type="AlphaFoldDB" id="A0A0D1XBG2"/>
<evidence type="ECO:0000256" key="4">
    <source>
        <dbReference type="ARBA" id="ARBA00023163"/>
    </source>
</evidence>
<feature type="region of interest" description="Disordered" evidence="6">
    <location>
        <begin position="419"/>
        <end position="499"/>
    </location>
</feature>
<reference evidence="8 9" key="1">
    <citation type="submission" date="2015-01" db="EMBL/GenBank/DDBJ databases">
        <title>The Genome Sequence of Ochroconis gallopava CBS43764.</title>
        <authorList>
            <consortium name="The Broad Institute Genomics Platform"/>
            <person name="Cuomo C."/>
            <person name="de Hoog S."/>
            <person name="Gorbushina A."/>
            <person name="Stielow B."/>
            <person name="Teixiera M."/>
            <person name="Abouelleil A."/>
            <person name="Chapman S.B."/>
            <person name="Priest M."/>
            <person name="Young S.K."/>
            <person name="Wortman J."/>
            <person name="Nusbaum C."/>
            <person name="Birren B."/>
        </authorList>
    </citation>
    <scope>NUCLEOTIDE SEQUENCE [LARGE SCALE GENOMIC DNA]</scope>
    <source>
        <strain evidence="8 9">CBS 43764</strain>
    </source>
</reference>
<name>A0A0D1XBG2_9PEZI</name>
<dbReference type="SMART" id="SM01370">
    <property type="entry name" value="TAFII55_N"/>
    <property type="match status" value="1"/>
</dbReference>
<sequence>MVKLTFGKKKDGEPPTPNEKPDLERKPSMKISFKSQTPVTEQPPSLENSTIEVKPKKPAVPKKPKNGDVAASPASTILKLGKRKTTDLPDGELPAKRPVKPTERASSISFRVPEKPVKVPTLKLNTKVQSQSSGVKLKFGSTSTTPQPVTTPLIKIRARGKVPKREPGVGYDSEDEDAEVDPVIENHFVLRMQPGDDCDYLRAAIAESSMKHKPDGSRALGPDVWMKFFDKEGRRGLVCVRGHMYAATLLDLPCIIEAMKSWDKKGWYKTTDICQILLVLGRIDREEQARNYPLPPEVDKENWQYPHGLTPPMQWVRKRRFRPRVNRRHIERVEADVEELLARDRQWEQQGEDATITLEYVDPDTGIDEEMDAEGEDEEFPFQYQDADGNGYVQEPEGMEEDDENDDELAAMLEAGLADAEGEQEGEQSSLLNAEGSVLHASPDTLAALETAVTPGSGNTMSATEDDDEDDDDDDDVASDDEDEEAKAQRQEREQALAEVAETRKEIAEWEMKKKMHTSQLLKNKANEKLEKLRADLQVKLSGLGMEDDDE</sequence>
<dbReference type="Proteomes" id="UP000053259">
    <property type="component" value="Unassembled WGS sequence"/>
</dbReference>
<comment type="similarity">
    <text evidence="2">Belongs to the TAF7 family.</text>
</comment>
<evidence type="ECO:0000256" key="2">
    <source>
        <dbReference type="ARBA" id="ARBA00009368"/>
    </source>
</evidence>
<dbReference type="GeneID" id="27316801"/>
<feature type="domain" description="TAFII55 protein conserved region" evidence="7">
    <location>
        <begin position="184"/>
        <end position="349"/>
    </location>
</feature>
<feature type="region of interest" description="Disordered" evidence="6">
    <location>
        <begin position="383"/>
        <end position="406"/>
    </location>
</feature>
<evidence type="ECO:0000259" key="7">
    <source>
        <dbReference type="SMART" id="SM01370"/>
    </source>
</evidence>
<evidence type="ECO:0000256" key="5">
    <source>
        <dbReference type="ARBA" id="ARBA00023242"/>
    </source>
</evidence>
<feature type="compositionally biased region" description="Basic and acidic residues" evidence="6">
    <location>
        <begin position="486"/>
        <end position="499"/>
    </location>
</feature>
<dbReference type="STRING" id="253628.A0A0D1XBG2"/>
<organism evidence="8 9">
    <name type="scientific">Verruconis gallopava</name>
    <dbReference type="NCBI Taxonomy" id="253628"/>
    <lineage>
        <taxon>Eukaryota</taxon>
        <taxon>Fungi</taxon>
        <taxon>Dikarya</taxon>
        <taxon>Ascomycota</taxon>
        <taxon>Pezizomycotina</taxon>
        <taxon>Dothideomycetes</taxon>
        <taxon>Pleosporomycetidae</taxon>
        <taxon>Venturiales</taxon>
        <taxon>Sympoventuriaceae</taxon>
        <taxon>Verruconis</taxon>
    </lineage>
</organism>
<dbReference type="InterPro" id="IPR006751">
    <property type="entry name" value="TAFII55_prot_cons_reg"/>
</dbReference>
<keyword evidence="4" id="KW-0804">Transcription</keyword>
<evidence type="ECO:0000256" key="3">
    <source>
        <dbReference type="ARBA" id="ARBA00023015"/>
    </source>
</evidence>
<feature type="region of interest" description="Disordered" evidence="6">
    <location>
        <begin position="1"/>
        <end position="107"/>
    </location>
</feature>
<dbReference type="PANTHER" id="PTHR12228:SF0">
    <property type="entry name" value="TATA-BOX BINDING PROTEIN ASSOCIATED FACTOR 7"/>
    <property type="match status" value="1"/>
</dbReference>
<protein>
    <recommendedName>
        <fullName evidence="7">TAFII55 protein conserved region domain-containing protein</fullName>
    </recommendedName>
</protein>
<dbReference type="RefSeq" id="XP_016209395.1">
    <property type="nucleotide sequence ID" value="XM_016362787.1"/>
</dbReference>
<keyword evidence="3" id="KW-0805">Transcription regulation</keyword>
<dbReference type="GO" id="GO:0005669">
    <property type="term" value="C:transcription factor TFIID complex"/>
    <property type="evidence" value="ECO:0007669"/>
    <property type="project" value="InterPro"/>
</dbReference>
<feature type="compositionally biased region" description="Polar residues" evidence="6">
    <location>
        <begin position="454"/>
        <end position="463"/>
    </location>
</feature>
<dbReference type="PANTHER" id="PTHR12228">
    <property type="entry name" value="TRANSCRIPTION INITIATION FACTOR TFIID 55 KD SUBUNIT-RELATED"/>
    <property type="match status" value="1"/>
</dbReference>
<feature type="compositionally biased region" description="Polar residues" evidence="6">
    <location>
        <begin position="33"/>
        <end position="51"/>
    </location>
</feature>
<evidence type="ECO:0000313" key="8">
    <source>
        <dbReference type="EMBL" id="KIV99525.1"/>
    </source>
</evidence>
<gene>
    <name evidence="8" type="ORF">PV09_08828</name>
</gene>
<feature type="compositionally biased region" description="Acidic residues" evidence="6">
    <location>
        <begin position="397"/>
        <end position="406"/>
    </location>
</feature>
<keyword evidence="5" id="KW-0539">Nucleus</keyword>
<dbReference type="OrthoDB" id="153872at2759"/>
<dbReference type="HOGENOM" id="CLU_016434_1_1_1"/>
<evidence type="ECO:0000256" key="1">
    <source>
        <dbReference type="ARBA" id="ARBA00004123"/>
    </source>
</evidence>
<proteinExistence type="inferred from homology"/>
<dbReference type="InterPro" id="IPR037817">
    <property type="entry name" value="TAF7"/>
</dbReference>
<dbReference type="CDD" id="cd08047">
    <property type="entry name" value="TAF7"/>
    <property type="match status" value="1"/>
</dbReference>